<sequence length="358" mass="42028">MIGIIFPYRNREVERVKRSLDSLSLQENHNFKVIFVDYGSDLASSSAIKELIFQYKFASYIYSFSEFQPWSRAKALNIGLKNTTADYVFTADVDMIFSPNFISKLYELRNPLKAYYFKVGFLSEKESKADKKFEDYSIDFNTGVGAQGLSLFYLKNVEEIGGYDEFLHFWGAEDIDIHERLIRTGTESIFYNEETLLLHQWHQSYRKSETAVLIEGLQLKGVVQLNHQHLKSNQKNKVTKVNNEKWGNLISEADFNELETADCQITLNNKLEVIDHFLFVELPQYKDKIVSVQFTKDDFQDSLKYKVKKLLGKTVPQYYSLKEINDRLLLHIISFYHTYPYSFKIDKNLKSIRFKIKK</sequence>
<gene>
    <name evidence="4" type="ORF">K6T82_17510</name>
</gene>
<feature type="domain" description="Galactosyltransferase C-terminal" evidence="3">
    <location>
        <begin position="136"/>
        <end position="192"/>
    </location>
</feature>
<dbReference type="Pfam" id="PF00535">
    <property type="entry name" value="Glycos_transf_2"/>
    <property type="match status" value="1"/>
</dbReference>
<evidence type="ECO:0000256" key="1">
    <source>
        <dbReference type="ARBA" id="ARBA00022679"/>
    </source>
</evidence>
<evidence type="ECO:0000259" key="3">
    <source>
        <dbReference type="Pfam" id="PF02709"/>
    </source>
</evidence>
<dbReference type="InterPro" id="IPR029044">
    <property type="entry name" value="Nucleotide-diphossugar_trans"/>
</dbReference>
<dbReference type="InterPro" id="IPR027791">
    <property type="entry name" value="Galactosyl_T_C"/>
</dbReference>
<dbReference type="Gene3D" id="3.90.550.10">
    <property type="entry name" value="Spore Coat Polysaccharide Biosynthesis Protein SpsA, Chain A"/>
    <property type="match status" value="1"/>
</dbReference>
<keyword evidence="5" id="KW-1185">Reference proteome</keyword>
<comment type="caution">
    <text evidence="4">The sequence shown here is derived from an EMBL/GenBank/DDBJ whole genome shotgun (WGS) entry which is preliminary data.</text>
</comment>
<dbReference type="GO" id="GO:0016740">
    <property type="term" value="F:transferase activity"/>
    <property type="evidence" value="ECO:0007669"/>
    <property type="project" value="UniProtKB-KW"/>
</dbReference>
<dbReference type="CDD" id="cd00761">
    <property type="entry name" value="Glyco_tranf_GTA_type"/>
    <property type="match status" value="1"/>
</dbReference>
<dbReference type="AlphaFoldDB" id="A0A9X1HDE6"/>
<reference evidence="4 5" key="1">
    <citation type="journal article" date="2023" name="Antonie Van Leeuwenhoek">
        <title>Flavobacterium potami sp. nov., a multi-metal resistance genes harbouring bacterium isolated from shallow river silt.</title>
        <authorList>
            <person name="Li S."/>
            <person name="Mao S."/>
            <person name="Mu W."/>
            <person name="Guo B."/>
            <person name="Li C."/>
            <person name="Zhu Q."/>
            <person name="Hou X."/>
            <person name="Zhao Y."/>
            <person name="Wei S."/>
            <person name="Liu H."/>
            <person name="Liu A."/>
        </authorList>
    </citation>
    <scope>NUCLEOTIDE SEQUENCE [LARGE SCALE GENOMIC DNA]</scope>
    <source>
        <strain evidence="4 5">17A</strain>
    </source>
</reference>
<evidence type="ECO:0000259" key="2">
    <source>
        <dbReference type="Pfam" id="PF00535"/>
    </source>
</evidence>
<feature type="domain" description="Glycosyltransferase 2-like" evidence="2">
    <location>
        <begin position="4"/>
        <end position="108"/>
    </location>
</feature>
<evidence type="ECO:0000313" key="5">
    <source>
        <dbReference type="Proteomes" id="UP001139366"/>
    </source>
</evidence>
<accession>A0A9X1HDE6</accession>
<protein>
    <submittedName>
        <fullName evidence="4">Glycosyltransferase family 2 protein</fullName>
    </submittedName>
</protein>
<dbReference type="InterPro" id="IPR001173">
    <property type="entry name" value="Glyco_trans_2-like"/>
</dbReference>
<organism evidence="4 5">
    <name type="scientific">Flavobacterium potami</name>
    <dbReference type="NCBI Taxonomy" id="2872310"/>
    <lineage>
        <taxon>Bacteria</taxon>
        <taxon>Pseudomonadati</taxon>
        <taxon>Bacteroidota</taxon>
        <taxon>Flavobacteriia</taxon>
        <taxon>Flavobacteriales</taxon>
        <taxon>Flavobacteriaceae</taxon>
        <taxon>Flavobacterium</taxon>
    </lineage>
</organism>
<proteinExistence type="predicted"/>
<dbReference type="Pfam" id="PF02709">
    <property type="entry name" value="Glyco_transf_7C"/>
    <property type="match status" value="1"/>
</dbReference>
<keyword evidence="1" id="KW-0808">Transferase</keyword>
<dbReference type="EMBL" id="JAINUY010000006">
    <property type="protein sequence ID" value="MBZ4036572.1"/>
    <property type="molecule type" value="Genomic_DNA"/>
</dbReference>
<dbReference type="Proteomes" id="UP001139366">
    <property type="component" value="Unassembled WGS sequence"/>
</dbReference>
<evidence type="ECO:0000313" key="4">
    <source>
        <dbReference type="EMBL" id="MBZ4036572.1"/>
    </source>
</evidence>
<name>A0A9X1HDE6_9FLAO</name>
<dbReference type="SUPFAM" id="SSF53448">
    <property type="entry name" value="Nucleotide-diphospho-sugar transferases"/>
    <property type="match status" value="1"/>
</dbReference>